<dbReference type="OrthoDB" id="689803at2759"/>
<sequence length="377" mass="41142">MELRGLHRASVDGSEDNGPFFDLEFASALVEEEGLRWSDNQKRNAGAATQLAFSSSCSLRRDLALSFSASRGLCFKGHLVTVDASKSSSKPQVPAFLVKLSAFKLWFHRRSKSASLETNPGGYHRPPSLFPEQSNFLFKFKVEDVPPRASLLAKDNSWRSSSRRSATASPTGSDKKKLPSPSDMLQRYLSKIKPLYMRISKRYGEKLRQFTVAPSSIGGDAKVRPGAGEGGSNQTKHQSSFAPTRLRKSRSTSVTGSVRSPLATAQRRDDSFIEQQDGIQSAIAHCKRSFNRGNEELVADCVSALGFTTVSRPDSTRRAGSLPLLTRSRSDPGDGRSAESTCGFVLDGVKKRGLKAPLAFAKAVVQIYLCLATKTDE</sequence>
<reference evidence="2 3" key="1">
    <citation type="submission" date="2020-08" db="EMBL/GenBank/DDBJ databases">
        <title>Plant Genome Project.</title>
        <authorList>
            <person name="Zhang R.-G."/>
        </authorList>
    </citation>
    <scope>NUCLEOTIDE SEQUENCE [LARGE SCALE GENOMIC DNA]</scope>
    <source>
        <tissue evidence="2">Rhizome</tissue>
    </source>
</reference>
<gene>
    <name evidence="2" type="ORF">ZIOFF_057688</name>
</gene>
<organism evidence="2 3">
    <name type="scientific">Zingiber officinale</name>
    <name type="common">Ginger</name>
    <name type="synonym">Amomum zingiber</name>
    <dbReference type="NCBI Taxonomy" id="94328"/>
    <lineage>
        <taxon>Eukaryota</taxon>
        <taxon>Viridiplantae</taxon>
        <taxon>Streptophyta</taxon>
        <taxon>Embryophyta</taxon>
        <taxon>Tracheophyta</taxon>
        <taxon>Spermatophyta</taxon>
        <taxon>Magnoliopsida</taxon>
        <taxon>Liliopsida</taxon>
        <taxon>Zingiberales</taxon>
        <taxon>Zingiberaceae</taxon>
        <taxon>Zingiber</taxon>
    </lineage>
</organism>
<feature type="compositionally biased region" description="Low complexity" evidence="1">
    <location>
        <begin position="251"/>
        <end position="260"/>
    </location>
</feature>
<dbReference type="InterPro" id="IPR039619">
    <property type="entry name" value="MAKR2/5"/>
</dbReference>
<proteinExistence type="predicted"/>
<protein>
    <recommendedName>
        <fullName evidence="4">Membrane-associated kinase regulator 2</fullName>
    </recommendedName>
</protein>
<evidence type="ECO:0008006" key="4">
    <source>
        <dbReference type="Google" id="ProtNLM"/>
    </source>
</evidence>
<evidence type="ECO:0000256" key="1">
    <source>
        <dbReference type="SAM" id="MobiDB-lite"/>
    </source>
</evidence>
<dbReference type="PANTHER" id="PTHR33929:SF7">
    <property type="entry name" value="OS05G0584400 PROTEIN"/>
    <property type="match status" value="1"/>
</dbReference>
<feature type="region of interest" description="Disordered" evidence="1">
    <location>
        <begin position="312"/>
        <end position="339"/>
    </location>
</feature>
<feature type="region of interest" description="Disordered" evidence="1">
    <location>
        <begin position="216"/>
        <end position="270"/>
    </location>
</feature>
<name>A0A8J5KBZ7_ZINOF</name>
<accession>A0A8J5KBZ7</accession>
<feature type="region of interest" description="Disordered" evidence="1">
    <location>
        <begin position="154"/>
        <end position="184"/>
    </location>
</feature>
<feature type="compositionally biased region" description="Polar residues" evidence="1">
    <location>
        <begin position="232"/>
        <end position="242"/>
    </location>
</feature>
<evidence type="ECO:0000313" key="3">
    <source>
        <dbReference type="Proteomes" id="UP000734854"/>
    </source>
</evidence>
<dbReference type="PANTHER" id="PTHR33929">
    <property type="entry name" value="MEMBRANE-ASSOCIATED KINASE REGULATOR 2-RELATED"/>
    <property type="match status" value="1"/>
</dbReference>
<comment type="caution">
    <text evidence="2">The sequence shown here is derived from an EMBL/GenBank/DDBJ whole genome shotgun (WGS) entry which is preliminary data.</text>
</comment>
<evidence type="ECO:0000313" key="2">
    <source>
        <dbReference type="EMBL" id="KAG6481096.1"/>
    </source>
</evidence>
<feature type="compositionally biased region" description="Basic and acidic residues" evidence="1">
    <location>
        <begin position="328"/>
        <end position="337"/>
    </location>
</feature>
<dbReference type="AlphaFoldDB" id="A0A8J5KBZ7"/>
<dbReference type="GO" id="GO:0005886">
    <property type="term" value="C:plasma membrane"/>
    <property type="evidence" value="ECO:0007669"/>
    <property type="project" value="InterPro"/>
</dbReference>
<dbReference type="Proteomes" id="UP000734854">
    <property type="component" value="Unassembled WGS sequence"/>
</dbReference>
<keyword evidence="3" id="KW-1185">Reference proteome</keyword>
<dbReference type="EMBL" id="JACMSC010000016">
    <property type="protein sequence ID" value="KAG6481096.1"/>
    <property type="molecule type" value="Genomic_DNA"/>
</dbReference>